<sequence>MEILIVDDEPLARARLRRLLATYPDARLAGEADSAAGLREQIARHAPDLVILDIEMPGEDGLSAAHWLAGRADPPAVIFVTAHPNFALEAFSTHADGYLLKPVSTEQLHAAIDAARRPTRAARAGTPASAPDDPLVAVAAGRRTRLLHPGEIIALRAEDKGVTVFTRNGPYFVDGSLKELEVRLDAAGFLRVHRAWLVARASIRALERDAIGRHWLEVNGLPEPVPVSRRQLPGLQERLRH</sequence>
<dbReference type="InterPro" id="IPR011006">
    <property type="entry name" value="CheY-like_superfamily"/>
</dbReference>
<dbReference type="PANTHER" id="PTHR48111:SF69">
    <property type="entry name" value="RESPONSE REGULATOR RECEIVER"/>
    <property type="match status" value="1"/>
</dbReference>
<dbReference type="Gene3D" id="3.40.50.2300">
    <property type="match status" value="1"/>
</dbReference>
<dbReference type="GO" id="GO:0005829">
    <property type="term" value="C:cytosol"/>
    <property type="evidence" value="ECO:0007669"/>
    <property type="project" value="TreeGrafter"/>
</dbReference>
<dbReference type="GO" id="GO:0006355">
    <property type="term" value="P:regulation of DNA-templated transcription"/>
    <property type="evidence" value="ECO:0007669"/>
    <property type="project" value="TreeGrafter"/>
</dbReference>
<dbReference type="InterPro" id="IPR039420">
    <property type="entry name" value="WalR-like"/>
</dbReference>
<protein>
    <submittedName>
        <fullName evidence="5">Response regulator transcription factor</fullName>
    </submittedName>
</protein>
<dbReference type="OrthoDB" id="236568at2"/>
<dbReference type="GO" id="GO:0032993">
    <property type="term" value="C:protein-DNA complex"/>
    <property type="evidence" value="ECO:0007669"/>
    <property type="project" value="TreeGrafter"/>
</dbReference>
<dbReference type="PROSITE" id="PS50930">
    <property type="entry name" value="HTH_LYTTR"/>
    <property type="match status" value="1"/>
</dbReference>
<dbReference type="SUPFAM" id="SSF52172">
    <property type="entry name" value="CheY-like"/>
    <property type="match status" value="1"/>
</dbReference>
<comment type="caution">
    <text evidence="5">The sequence shown here is derived from an EMBL/GenBank/DDBJ whole genome shotgun (WGS) entry which is preliminary data.</text>
</comment>
<evidence type="ECO:0000259" key="4">
    <source>
        <dbReference type="PROSITE" id="PS50930"/>
    </source>
</evidence>
<evidence type="ECO:0000259" key="3">
    <source>
        <dbReference type="PROSITE" id="PS50110"/>
    </source>
</evidence>
<dbReference type="Pfam" id="PF00072">
    <property type="entry name" value="Response_reg"/>
    <property type="match status" value="1"/>
</dbReference>
<evidence type="ECO:0000256" key="2">
    <source>
        <dbReference type="PROSITE-ProRule" id="PRU00169"/>
    </source>
</evidence>
<dbReference type="EMBL" id="SSOC01000003">
    <property type="protein sequence ID" value="THF65987.1"/>
    <property type="molecule type" value="Genomic_DNA"/>
</dbReference>
<dbReference type="AlphaFoldDB" id="A0A4S4B2S3"/>
<feature type="domain" description="HTH LytTR-type" evidence="4">
    <location>
        <begin position="136"/>
        <end position="241"/>
    </location>
</feature>
<evidence type="ECO:0000313" key="5">
    <source>
        <dbReference type="EMBL" id="THF65987.1"/>
    </source>
</evidence>
<feature type="modified residue" description="4-aspartylphosphate" evidence="2">
    <location>
        <position position="53"/>
    </location>
</feature>
<evidence type="ECO:0000313" key="6">
    <source>
        <dbReference type="Proteomes" id="UP000308430"/>
    </source>
</evidence>
<dbReference type="PANTHER" id="PTHR48111">
    <property type="entry name" value="REGULATOR OF RPOS"/>
    <property type="match status" value="1"/>
</dbReference>
<feature type="domain" description="Response regulatory" evidence="3">
    <location>
        <begin position="2"/>
        <end position="116"/>
    </location>
</feature>
<dbReference type="InterPro" id="IPR007492">
    <property type="entry name" value="LytTR_DNA-bd_dom"/>
</dbReference>
<dbReference type="InterPro" id="IPR001789">
    <property type="entry name" value="Sig_transdc_resp-reg_receiver"/>
</dbReference>
<dbReference type="Proteomes" id="UP000308430">
    <property type="component" value="Unassembled WGS sequence"/>
</dbReference>
<evidence type="ECO:0000256" key="1">
    <source>
        <dbReference type="ARBA" id="ARBA00023125"/>
    </source>
</evidence>
<dbReference type="Gene3D" id="2.40.50.1020">
    <property type="entry name" value="LytTr DNA-binding domain"/>
    <property type="match status" value="1"/>
</dbReference>
<dbReference type="PROSITE" id="PS50110">
    <property type="entry name" value="RESPONSE_REGULATORY"/>
    <property type="match status" value="1"/>
</dbReference>
<reference evidence="5 6" key="1">
    <citation type="submission" date="2019-04" db="EMBL/GenBank/DDBJ databases">
        <title>Azoarcus nasutitermitis sp. nov. isolated from termite nest.</title>
        <authorList>
            <person name="Lin S.-Y."/>
            <person name="Hameed A."/>
            <person name="Hsu Y.-H."/>
            <person name="Young C.-C."/>
        </authorList>
    </citation>
    <scope>NUCLEOTIDE SEQUENCE [LARGE SCALE GENOMIC DNA]</scope>
    <source>
        <strain evidence="5 6">CC-YHH838</strain>
    </source>
</reference>
<accession>A0A4S4B2S3</accession>
<organism evidence="5 6">
    <name type="scientific">Pseudothauera nasutitermitis</name>
    <dbReference type="NCBI Taxonomy" id="2565930"/>
    <lineage>
        <taxon>Bacteria</taxon>
        <taxon>Pseudomonadati</taxon>
        <taxon>Pseudomonadota</taxon>
        <taxon>Betaproteobacteria</taxon>
        <taxon>Rhodocyclales</taxon>
        <taxon>Zoogloeaceae</taxon>
        <taxon>Pseudothauera</taxon>
    </lineage>
</organism>
<name>A0A4S4B2S3_9RHOO</name>
<gene>
    <name evidence="5" type="ORF">E6C76_10180</name>
</gene>
<keyword evidence="1" id="KW-0238">DNA-binding</keyword>
<dbReference type="SMART" id="SM00448">
    <property type="entry name" value="REC"/>
    <property type="match status" value="1"/>
</dbReference>
<dbReference type="GO" id="GO:0000976">
    <property type="term" value="F:transcription cis-regulatory region binding"/>
    <property type="evidence" value="ECO:0007669"/>
    <property type="project" value="TreeGrafter"/>
</dbReference>
<keyword evidence="2" id="KW-0597">Phosphoprotein</keyword>
<proteinExistence type="predicted"/>
<dbReference type="SMART" id="SM00850">
    <property type="entry name" value="LytTR"/>
    <property type="match status" value="1"/>
</dbReference>
<dbReference type="Pfam" id="PF04397">
    <property type="entry name" value="LytTR"/>
    <property type="match status" value="1"/>
</dbReference>
<dbReference type="GO" id="GO:0000156">
    <property type="term" value="F:phosphorelay response regulator activity"/>
    <property type="evidence" value="ECO:0007669"/>
    <property type="project" value="TreeGrafter"/>
</dbReference>
<keyword evidence="6" id="KW-1185">Reference proteome</keyword>